<comment type="caution">
    <text evidence="1">The sequence shown here is derived from an EMBL/GenBank/DDBJ whole genome shotgun (WGS) entry which is preliminary data.</text>
</comment>
<gene>
    <name evidence="1" type="ORF">L2E82_02901</name>
</gene>
<proteinExistence type="predicted"/>
<name>A0ACB9H2M7_CICIN</name>
<organism evidence="1 2">
    <name type="scientific">Cichorium intybus</name>
    <name type="common">Chicory</name>
    <dbReference type="NCBI Taxonomy" id="13427"/>
    <lineage>
        <taxon>Eukaryota</taxon>
        <taxon>Viridiplantae</taxon>
        <taxon>Streptophyta</taxon>
        <taxon>Embryophyta</taxon>
        <taxon>Tracheophyta</taxon>
        <taxon>Spermatophyta</taxon>
        <taxon>Magnoliopsida</taxon>
        <taxon>eudicotyledons</taxon>
        <taxon>Gunneridae</taxon>
        <taxon>Pentapetalae</taxon>
        <taxon>asterids</taxon>
        <taxon>campanulids</taxon>
        <taxon>Asterales</taxon>
        <taxon>Asteraceae</taxon>
        <taxon>Cichorioideae</taxon>
        <taxon>Cichorieae</taxon>
        <taxon>Cichoriinae</taxon>
        <taxon>Cichorium</taxon>
    </lineage>
</organism>
<keyword evidence="2" id="KW-1185">Reference proteome</keyword>
<dbReference type="EMBL" id="CM042009">
    <property type="protein sequence ID" value="KAI3790088.1"/>
    <property type="molecule type" value="Genomic_DNA"/>
</dbReference>
<sequence length="100" mass="11060">MTILPSTNTYLRYSSREAAETDLYPIVPSLASHPLFFSYPICNPPSPAAIAPATARLRRPSPATLQRSAQVQLLVMDAGQEMQLLNYDDNGKLLMIIKIL</sequence>
<evidence type="ECO:0000313" key="1">
    <source>
        <dbReference type="EMBL" id="KAI3790088.1"/>
    </source>
</evidence>
<reference evidence="1 2" key="2">
    <citation type="journal article" date="2022" name="Mol. Ecol. Resour.">
        <title>The genomes of chicory, endive, great burdock and yacon provide insights into Asteraceae paleo-polyploidization history and plant inulin production.</title>
        <authorList>
            <person name="Fan W."/>
            <person name="Wang S."/>
            <person name="Wang H."/>
            <person name="Wang A."/>
            <person name="Jiang F."/>
            <person name="Liu H."/>
            <person name="Zhao H."/>
            <person name="Xu D."/>
            <person name="Zhang Y."/>
        </authorList>
    </citation>
    <scope>NUCLEOTIDE SEQUENCE [LARGE SCALE GENOMIC DNA]</scope>
    <source>
        <strain evidence="2">cv. Punajuju</strain>
        <tissue evidence="1">Leaves</tissue>
    </source>
</reference>
<protein>
    <submittedName>
        <fullName evidence="1">Uncharacterized protein</fullName>
    </submittedName>
</protein>
<accession>A0ACB9H2M7</accession>
<reference evidence="2" key="1">
    <citation type="journal article" date="2022" name="Mol. Ecol. Resour.">
        <title>The genomes of chicory, endive, great burdock and yacon provide insights into Asteraceae palaeo-polyploidization history and plant inulin production.</title>
        <authorList>
            <person name="Fan W."/>
            <person name="Wang S."/>
            <person name="Wang H."/>
            <person name="Wang A."/>
            <person name="Jiang F."/>
            <person name="Liu H."/>
            <person name="Zhao H."/>
            <person name="Xu D."/>
            <person name="Zhang Y."/>
        </authorList>
    </citation>
    <scope>NUCLEOTIDE SEQUENCE [LARGE SCALE GENOMIC DNA]</scope>
    <source>
        <strain evidence="2">cv. Punajuju</strain>
    </source>
</reference>
<evidence type="ECO:0000313" key="2">
    <source>
        <dbReference type="Proteomes" id="UP001055811"/>
    </source>
</evidence>
<dbReference type="Proteomes" id="UP001055811">
    <property type="component" value="Linkage Group LG01"/>
</dbReference>